<dbReference type="PATRIC" id="fig|1299331.3.peg.3528"/>
<dbReference type="EMBL" id="JAOG01000002">
    <property type="protein sequence ID" value="EUA55464.1"/>
    <property type="molecule type" value="Genomic_DNA"/>
</dbReference>
<dbReference type="Proteomes" id="UP000020825">
    <property type="component" value="Unassembled WGS sequence"/>
</dbReference>
<feature type="region of interest" description="Disordered" evidence="2">
    <location>
        <begin position="73"/>
        <end position="101"/>
    </location>
</feature>
<dbReference type="Pfam" id="PF00459">
    <property type="entry name" value="Inositol_P"/>
    <property type="match status" value="1"/>
</dbReference>
<comment type="cofactor">
    <cofactor evidence="1">
        <name>Mg(2+)</name>
        <dbReference type="ChEBI" id="CHEBI:18420"/>
    </cofactor>
</comment>
<feature type="binding site" evidence="1">
    <location>
        <position position="86"/>
    </location>
    <ligand>
        <name>Mg(2+)</name>
        <dbReference type="ChEBI" id="CHEBI:18420"/>
        <label>1</label>
        <note>catalytic</note>
    </ligand>
</feature>
<name>X8CH97_MYCIT</name>
<gene>
    <name evidence="3" type="ORF">I550_3619</name>
</gene>
<protein>
    <submittedName>
        <fullName evidence="3">Inositol monophosphatase family protein</fullName>
    </submittedName>
</protein>
<dbReference type="AlphaFoldDB" id="X8CH97"/>
<dbReference type="GO" id="GO:0046872">
    <property type="term" value="F:metal ion binding"/>
    <property type="evidence" value="ECO:0007669"/>
    <property type="project" value="UniProtKB-KW"/>
</dbReference>
<organism evidence="3 4">
    <name type="scientific">Mycobacterium intracellulare 1956</name>
    <dbReference type="NCBI Taxonomy" id="1299331"/>
    <lineage>
        <taxon>Bacteria</taxon>
        <taxon>Bacillati</taxon>
        <taxon>Actinomycetota</taxon>
        <taxon>Actinomycetes</taxon>
        <taxon>Mycobacteriales</taxon>
        <taxon>Mycobacteriaceae</taxon>
        <taxon>Mycobacterium</taxon>
        <taxon>Mycobacterium avium complex (MAC)</taxon>
    </lineage>
</organism>
<evidence type="ECO:0000313" key="3">
    <source>
        <dbReference type="EMBL" id="EUA55464.1"/>
    </source>
</evidence>
<sequence>MIQSDDELVRLRSVAETVATEAAAFVRRRRAEVFGAEPAGVTGPDSGAVRTKSTPTDPVTVVDTETERLLRDRLAELRPGDPILGEEGGGPTDPAGTRPDR</sequence>
<proteinExistence type="predicted"/>
<keyword evidence="1" id="KW-0460">Magnesium</keyword>
<keyword evidence="1" id="KW-0479">Metal-binding</keyword>
<dbReference type="InterPro" id="IPR000760">
    <property type="entry name" value="Inositol_monophosphatase-like"/>
</dbReference>
<accession>X8CH97</accession>
<evidence type="ECO:0000313" key="4">
    <source>
        <dbReference type="Proteomes" id="UP000020825"/>
    </source>
</evidence>
<comment type="caution">
    <text evidence="3">The sequence shown here is derived from an EMBL/GenBank/DDBJ whole genome shotgun (WGS) entry which is preliminary data.</text>
</comment>
<evidence type="ECO:0000256" key="1">
    <source>
        <dbReference type="PIRSR" id="PIRSR600760-2"/>
    </source>
</evidence>
<reference evidence="3 4" key="1">
    <citation type="submission" date="2013-12" db="EMBL/GenBank/DDBJ databases">
        <authorList>
            <person name="Zelazny A."/>
            <person name="Olivier K."/>
            <person name="Holland S."/>
            <person name="Lenaerts A."/>
            <person name="Ordway D."/>
            <person name="DeGroote M.A."/>
            <person name="Parker T."/>
            <person name="Sizemore C."/>
            <person name="Tallon L.J."/>
            <person name="Sadzewicz L.K."/>
            <person name="Sengamalay N."/>
            <person name="Fraser C.M."/>
            <person name="Hine E."/>
            <person name="Shefchek K.A."/>
            <person name="Das S.P."/>
            <person name="Tettelin H."/>
        </authorList>
    </citation>
    <scope>NUCLEOTIDE SEQUENCE [LARGE SCALE GENOMIC DNA]</scope>
    <source>
        <strain evidence="3 4">1956</strain>
    </source>
</reference>
<feature type="region of interest" description="Disordered" evidence="2">
    <location>
        <begin position="37"/>
        <end position="58"/>
    </location>
</feature>
<dbReference type="Gene3D" id="3.30.540.10">
    <property type="entry name" value="Fructose-1,6-Bisphosphatase, subunit A, domain 1"/>
    <property type="match status" value="1"/>
</dbReference>
<dbReference type="SUPFAM" id="SSF56655">
    <property type="entry name" value="Carbohydrate phosphatase"/>
    <property type="match status" value="1"/>
</dbReference>
<evidence type="ECO:0000256" key="2">
    <source>
        <dbReference type="SAM" id="MobiDB-lite"/>
    </source>
</evidence>